<accession>A0A4Y7QFV1</accession>
<dbReference type="AlphaFoldDB" id="A0A4Y7QFV1"/>
<sequence>MVLTEKKYTAEATAEGAGRNGRVVSHGDAALDLKLATPKALGGSGDGQNPEQLFAMGYASCFLGALQLVASKTGKKEAAQNAKIHTAVHLGSPEGFEGFGIGVDIKVEGLDDTELIKAAHEFCPYSRALRNGVIVNVSKA</sequence>
<proteinExistence type="inferred from homology"/>
<dbReference type="NCBIfam" id="TIGR03561">
    <property type="entry name" value="organ_hyd_perox"/>
    <property type="match status" value="1"/>
</dbReference>
<evidence type="ECO:0000313" key="3">
    <source>
        <dbReference type="Proteomes" id="UP000294933"/>
    </source>
</evidence>
<protein>
    <submittedName>
        <fullName evidence="2">OsmC-like protein</fullName>
    </submittedName>
</protein>
<reference evidence="2 3" key="1">
    <citation type="submission" date="2018-06" db="EMBL/GenBank/DDBJ databases">
        <title>A transcriptomic atlas of mushroom development highlights an independent origin of complex multicellularity.</title>
        <authorList>
            <consortium name="DOE Joint Genome Institute"/>
            <person name="Krizsan K."/>
            <person name="Almasi E."/>
            <person name="Merenyi Z."/>
            <person name="Sahu N."/>
            <person name="Viragh M."/>
            <person name="Koszo T."/>
            <person name="Mondo S."/>
            <person name="Kiss B."/>
            <person name="Balint B."/>
            <person name="Kues U."/>
            <person name="Barry K."/>
            <person name="Hegedus J.C."/>
            <person name="Henrissat B."/>
            <person name="Johnson J."/>
            <person name="Lipzen A."/>
            <person name="Ohm R."/>
            <person name="Nagy I."/>
            <person name="Pangilinan J."/>
            <person name="Yan J."/>
            <person name="Xiong Y."/>
            <person name="Grigoriev I.V."/>
            <person name="Hibbett D.S."/>
            <person name="Nagy L.G."/>
        </authorList>
    </citation>
    <scope>NUCLEOTIDE SEQUENCE [LARGE SCALE GENOMIC DNA]</scope>
    <source>
        <strain evidence="2 3">SZMC22713</strain>
    </source>
</reference>
<dbReference type="InterPro" id="IPR003718">
    <property type="entry name" value="OsmC/Ohr_fam"/>
</dbReference>
<dbReference type="EMBL" id="ML170162">
    <property type="protein sequence ID" value="TDL26068.1"/>
    <property type="molecule type" value="Genomic_DNA"/>
</dbReference>
<dbReference type="GO" id="GO:0006979">
    <property type="term" value="P:response to oxidative stress"/>
    <property type="evidence" value="ECO:0007669"/>
    <property type="project" value="InterPro"/>
</dbReference>
<dbReference type="InterPro" id="IPR015946">
    <property type="entry name" value="KH_dom-like_a/b"/>
</dbReference>
<gene>
    <name evidence="2" type="ORF">BD410DRAFT_813101</name>
</gene>
<dbReference type="Pfam" id="PF02566">
    <property type="entry name" value="OsmC"/>
    <property type="match status" value="1"/>
</dbReference>
<dbReference type="OrthoDB" id="60422at2759"/>
<dbReference type="PANTHER" id="PTHR33797">
    <property type="entry name" value="ORGANIC HYDROPEROXIDE RESISTANCE PROTEIN-LIKE"/>
    <property type="match status" value="1"/>
</dbReference>
<dbReference type="VEuPathDB" id="FungiDB:BD410DRAFT_813101"/>
<dbReference type="InterPro" id="IPR036102">
    <property type="entry name" value="OsmC/Ohrsf"/>
</dbReference>
<dbReference type="Gene3D" id="2.20.25.10">
    <property type="match status" value="1"/>
</dbReference>
<name>A0A4Y7QFV1_9AGAM</name>
<comment type="similarity">
    <text evidence="1">Belongs to the OsmC/Ohr family.</text>
</comment>
<dbReference type="SUPFAM" id="SSF82784">
    <property type="entry name" value="OsmC-like"/>
    <property type="match status" value="1"/>
</dbReference>
<evidence type="ECO:0000256" key="1">
    <source>
        <dbReference type="ARBA" id="ARBA00007378"/>
    </source>
</evidence>
<organism evidence="2 3">
    <name type="scientific">Rickenella mellea</name>
    <dbReference type="NCBI Taxonomy" id="50990"/>
    <lineage>
        <taxon>Eukaryota</taxon>
        <taxon>Fungi</taxon>
        <taxon>Dikarya</taxon>
        <taxon>Basidiomycota</taxon>
        <taxon>Agaricomycotina</taxon>
        <taxon>Agaricomycetes</taxon>
        <taxon>Hymenochaetales</taxon>
        <taxon>Rickenellaceae</taxon>
        <taxon>Rickenella</taxon>
    </lineage>
</organism>
<dbReference type="InterPro" id="IPR019953">
    <property type="entry name" value="OHR"/>
</dbReference>
<dbReference type="PANTHER" id="PTHR33797:SF2">
    <property type="entry name" value="ORGANIC HYDROPEROXIDE RESISTANCE PROTEIN-LIKE"/>
    <property type="match status" value="1"/>
</dbReference>
<evidence type="ECO:0000313" key="2">
    <source>
        <dbReference type="EMBL" id="TDL26068.1"/>
    </source>
</evidence>
<dbReference type="Gene3D" id="3.30.300.20">
    <property type="match status" value="1"/>
</dbReference>
<dbReference type="Proteomes" id="UP000294933">
    <property type="component" value="Unassembled WGS sequence"/>
</dbReference>
<keyword evidence="3" id="KW-1185">Reference proteome</keyword>